<reference evidence="3" key="1">
    <citation type="journal article" date="2007" name="PLoS ONE">
        <title>The first genome sequence of an elite grapevine cultivar (Pinot noir Vitis vinifera L.): coping with a highly heterozygous genome.</title>
        <authorList>
            <person name="Velasco R."/>
            <person name="Zharkikh A."/>
            <person name="Troggio M."/>
            <person name="Cartwright D.A."/>
            <person name="Cestaro A."/>
            <person name="Pruss D."/>
            <person name="Pindo M."/>
            <person name="FitzGerald L.M."/>
            <person name="Vezzulli S."/>
            <person name="Reid J."/>
            <person name="Malacarne G."/>
            <person name="Iliev D."/>
            <person name="Coppola G."/>
            <person name="Wardell B."/>
            <person name="Micheletti D."/>
            <person name="Macalma T."/>
            <person name="Facci M."/>
            <person name="Mitchell J.T."/>
            <person name="Perazzolli M."/>
            <person name="Eldredge G."/>
            <person name="Gatto P."/>
            <person name="Oyzerski R."/>
            <person name="Moretto M."/>
            <person name="Gutin N."/>
            <person name="Stefanini M."/>
            <person name="Chen Y."/>
            <person name="Segala C."/>
            <person name="Davenport C."/>
            <person name="Dematte L."/>
            <person name="Mraz A."/>
            <person name="Battilana J."/>
            <person name="Stormo K."/>
            <person name="Costa F."/>
            <person name="Tao Q."/>
            <person name="Si-Ammour A."/>
            <person name="Harkins T."/>
            <person name="Lackey A."/>
            <person name="Perbost C."/>
            <person name="Taillon B."/>
            <person name="Stella A."/>
            <person name="Solovyev V."/>
            <person name="Fawcett J.A."/>
            <person name="Sterck L."/>
            <person name="Vandepoele K."/>
            <person name="Grando S.M."/>
            <person name="Toppo S."/>
            <person name="Moser C."/>
            <person name="Lanchbury J."/>
            <person name="Bogden R."/>
            <person name="Skolnick M."/>
            <person name="Sgaramella V."/>
            <person name="Bhatnagar S.K."/>
            <person name="Fontana P."/>
            <person name="Gutin A."/>
            <person name="Van de Peer Y."/>
            <person name="Salamini F."/>
            <person name="Viola R."/>
        </authorList>
    </citation>
    <scope>NUCLEOTIDE SEQUENCE</scope>
</reference>
<dbReference type="InterPro" id="IPR044194">
    <property type="entry name" value="BLISTER"/>
</dbReference>
<feature type="coiled-coil region" evidence="1">
    <location>
        <begin position="333"/>
        <end position="388"/>
    </location>
</feature>
<feature type="region of interest" description="Disordered" evidence="2">
    <location>
        <begin position="253"/>
        <end position="273"/>
    </location>
</feature>
<evidence type="ECO:0000313" key="3">
    <source>
        <dbReference type="EMBL" id="CAN79450.1"/>
    </source>
</evidence>
<proteinExistence type="predicted"/>
<dbReference type="PANTHER" id="PTHR47490">
    <property type="entry name" value="PROTEIN BLISTER"/>
    <property type="match status" value="1"/>
</dbReference>
<evidence type="ECO:0000256" key="1">
    <source>
        <dbReference type="SAM" id="Coils"/>
    </source>
</evidence>
<sequence>MGNLALVKPYFHGFYLGKPDWMGVSGAFRYHRANTIKAFSKLVSSRLAIKVKILAMLEDLVEAMPLGINNLRAIMVFGLKLLARWLVEEFLVTKGSVILSIFGLVDIRWYQMRSPSLLKALKSYMLWELKCDVEDDSSCGHFLGYFGEKRCLMVDLESFKIEYANAQLECNAADERAKLLASEVIGLEEKALRLRSSELKLERQLENTNAEISSFKKKVSSLEKERQDLQLTIDALQEEKKLLQKKVRKASANGKSIDASKSPTDRKDVSTSTDDLVNEDNACMIPETSSLEMLNSASVQANELSSFPLLPDGGQMNFEVSSVNIPADQMRMIQNINALISELALEKEELMQALVTESSQSSKLKDLNKELSRKLEVQTQRLELLTSQSMANEVIQARQPDSRIMHDNAAYADEGDEVVERVLGWIMRLFPGGPAKRRTSKLL</sequence>
<dbReference type="GO" id="GO:0040008">
    <property type="term" value="P:regulation of growth"/>
    <property type="evidence" value="ECO:0007669"/>
    <property type="project" value="InterPro"/>
</dbReference>
<keyword evidence="1" id="KW-0175">Coiled coil</keyword>
<dbReference type="PANTHER" id="PTHR47490:SF2">
    <property type="entry name" value="PROTEIN BLISTER"/>
    <property type="match status" value="1"/>
</dbReference>
<organism evidence="3">
    <name type="scientific">Vitis vinifera</name>
    <name type="common">Grape</name>
    <dbReference type="NCBI Taxonomy" id="29760"/>
    <lineage>
        <taxon>Eukaryota</taxon>
        <taxon>Viridiplantae</taxon>
        <taxon>Streptophyta</taxon>
        <taxon>Embryophyta</taxon>
        <taxon>Tracheophyta</taxon>
        <taxon>Spermatophyta</taxon>
        <taxon>Magnoliopsida</taxon>
        <taxon>eudicotyledons</taxon>
        <taxon>Gunneridae</taxon>
        <taxon>Pentapetalae</taxon>
        <taxon>rosids</taxon>
        <taxon>Vitales</taxon>
        <taxon>Vitaceae</taxon>
        <taxon>Viteae</taxon>
        <taxon>Vitis</taxon>
    </lineage>
</organism>
<dbReference type="EMBL" id="AM475718">
    <property type="protein sequence ID" value="CAN79450.1"/>
    <property type="molecule type" value="Genomic_DNA"/>
</dbReference>
<evidence type="ECO:0000256" key="2">
    <source>
        <dbReference type="SAM" id="MobiDB-lite"/>
    </source>
</evidence>
<name>A5BYG1_VITVI</name>
<feature type="coiled-coil region" evidence="1">
    <location>
        <begin position="156"/>
        <end position="253"/>
    </location>
</feature>
<dbReference type="AlphaFoldDB" id="A5BYG1"/>
<protein>
    <submittedName>
        <fullName evidence="3">Uncharacterized protein</fullName>
    </submittedName>
</protein>
<accession>A5BYG1</accession>
<gene>
    <name evidence="3" type="ORF">VITISV_004427</name>
</gene>
<dbReference type="ExpressionAtlas" id="A5BYG1">
    <property type="expression patterns" value="baseline and differential"/>
</dbReference>